<dbReference type="InterPro" id="IPR004294">
    <property type="entry name" value="Carotenoid_Oase"/>
</dbReference>
<proteinExistence type="inferred from homology"/>
<gene>
    <name evidence="6" type="ORF">SCF082_LOCUS43615</name>
</gene>
<protein>
    <submittedName>
        <fullName evidence="6">15'-oxygenase (ACO) (8'-apo-beta-carotenal 15)</fullName>
    </submittedName>
</protein>
<name>A0ABP0QWM3_9DINO</name>
<dbReference type="PANTHER" id="PTHR10543">
    <property type="entry name" value="BETA-CAROTENE DIOXYGENASE"/>
    <property type="match status" value="1"/>
</dbReference>
<evidence type="ECO:0000313" key="6">
    <source>
        <dbReference type="EMBL" id="CAK9092697.1"/>
    </source>
</evidence>
<evidence type="ECO:0000313" key="7">
    <source>
        <dbReference type="Proteomes" id="UP001642464"/>
    </source>
</evidence>
<evidence type="ECO:0000256" key="2">
    <source>
        <dbReference type="ARBA" id="ARBA00006787"/>
    </source>
</evidence>
<keyword evidence="3" id="KW-0479">Metal-binding</keyword>
<evidence type="ECO:0000256" key="4">
    <source>
        <dbReference type="ARBA" id="ARBA00023002"/>
    </source>
</evidence>
<dbReference type="EMBL" id="CAXAMM010040352">
    <property type="protein sequence ID" value="CAK9092697.1"/>
    <property type="molecule type" value="Genomic_DNA"/>
</dbReference>
<reference evidence="6 7" key="1">
    <citation type="submission" date="2024-02" db="EMBL/GenBank/DDBJ databases">
        <authorList>
            <person name="Chen Y."/>
            <person name="Shah S."/>
            <person name="Dougan E. K."/>
            <person name="Thang M."/>
            <person name="Chan C."/>
        </authorList>
    </citation>
    <scope>NUCLEOTIDE SEQUENCE [LARGE SCALE GENOMIC DNA]</scope>
</reference>
<accession>A0ABP0QWM3</accession>
<evidence type="ECO:0000256" key="1">
    <source>
        <dbReference type="ARBA" id="ARBA00001954"/>
    </source>
</evidence>
<comment type="caution">
    <text evidence="6">The sequence shown here is derived from an EMBL/GenBank/DDBJ whole genome shotgun (WGS) entry which is preliminary data.</text>
</comment>
<organism evidence="6 7">
    <name type="scientific">Durusdinium trenchii</name>
    <dbReference type="NCBI Taxonomy" id="1381693"/>
    <lineage>
        <taxon>Eukaryota</taxon>
        <taxon>Sar</taxon>
        <taxon>Alveolata</taxon>
        <taxon>Dinophyceae</taxon>
        <taxon>Suessiales</taxon>
        <taxon>Symbiodiniaceae</taxon>
        <taxon>Durusdinium</taxon>
    </lineage>
</organism>
<dbReference type="Proteomes" id="UP001642464">
    <property type="component" value="Unassembled WGS sequence"/>
</dbReference>
<comment type="cofactor">
    <cofactor evidence="1">
        <name>Fe(2+)</name>
        <dbReference type="ChEBI" id="CHEBI:29033"/>
    </cofactor>
</comment>
<sequence>MPEQHGTDARAEAAVVVPNHRFFDLRVWPRASGLNVWPRESMELVKIRGAAMAEAAQSRPQAMLSVAGLEQQLVIGTDMGLYRTAIGGSMAGLPDCQHPVSQRILLRTELSQVKIVGGWKKVDQNSLVKSRERRLDLIQRPLPHGNFATHGFPSMGCSSCPKPEFLMSKMLTTSHLLKLTEQGGQGLAGEELSWQNWSRVPPRATDATRVPPDLRTLDRRGVEPGRRVRRAMCRAPRRGPKKWRGGGGTRAGEVARLVGVPEQTRSTGTTAAEARRAAARRSFREVATSTPVEREETWHLPADAPKALQALRGTYYLNGLASCDQGGRLVHPFEAHGFLRSFQFHGDGSITYRGRFVETTCSSMERAAGRPLFRGVFSNVVDFDLPLGLLNAFSPRTRETANLTCRRWPPRAPRGVGGPPCSAVLVASGDNDTPMALDPTTLETLGPAPFPGLSDEKWLAHTRYDAPRHRLVYASSTYVSDAEDFLGTKLVFHEYNEEGQLVGERTHQTSFMVVHDWILTENYYVVPKNPARFHPPGLFAFLSGVAQGTEVFRMAEDEACAFLLIPRAGMTGEVKEIPLDRFFNIFHMGPTYEEEKLMVVHFVAFDRYRFGGEMGFDVVEQDFDPIGWSASATNPPPRLHRLQLDLEGNQMLERTQVPLRDKLRGGQDVPVDMPTFHPLRDGLKARYCYFSGAWRPEGWFPFRSLLKADLQSGEVTNWDAGDGCLVSEPLFLPNSPGATEWLGEEQEDDGWLASVVHDGDAERCRLVLLDARRVQEGPVVTLDMGPLSPWGVHSCWAPDD</sequence>
<keyword evidence="7" id="KW-1185">Reference proteome</keyword>
<dbReference type="PANTHER" id="PTHR10543:SF89">
    <property type="entry name" value="CAROTENOID 9,10(9',10')-CLEAVAGE DIOXYGENASE 1"/>
    <property type="match status" value="1"/>
</dbReference>
<keyword evidence="4" id="KW-0560">Oxidoreductase</keyword>
<evidence type="ECO:0000256" key="3">
    <source>
        <dbReference type="ARBA" id="ARBA00022723"/>
    </source>
</evidence>
<dbReference type="Pfam" id="PF03055">
    <property type="entry name" value="RPE65"/>
    <property type="match status" value="1"/>
</dbReference>
<keyword evidence="5" id="KW-0408">Iron</keyword>
<comment type="similarity">
    <text evidence="2">Belongs to the carotenoid oxygenase family.</text>
</comment>
<evidence type="ECO:0000256" key="5">
    <source>
        <dbReference type="ARBA" id="ARBA00023004"/>
    </source>
</evidence>